<evidence type="ECO:0000313" key="6">
    <source>
        <dbReference type="Proteomes" id="UP000594621"/>
    </source>
</evidence>
<dbReference type="Gene3D" id="1.10.10.60">
    <property type="entry name" value="Homeodomain-like"/>
    <property type="match status" value="1"/>
</dbReference>
<gene>
    <name evidence="5" type="ORF">IC761_30470</name>
</gene>
<dbReference type="RefSeq" id="WP_195800344.1">
    <property type="nucleotide sequence ID" value="NZ_CP061379.1"/>
</dbReference>
<dbReference type="PANTHER" id="PTHR47894:SF4">
    <property type="entry name" value="HTH-TYPE TRANSCRIPTIONAL REGULATOR GADX"/>
    <property type="match status" value="1"/>
</dbReference>
<keyword evidence="6" id="KW-1185">Reference proteome</keyword>
<proteinExistence type="predicted"/>
<protein>
    <submittedName>
        <fullName evidence="5">AraC family transcriptional regulator</fullName>
    </submittedName>
</protein>
<evidence type="ECO:0000256" key="3">
    <source>
        <dbReference type="ARBA" id="ARBA00023163"/>
    </source>
</evidence>
<name>A0A7S9D3Y4_9BRAD</name>
<dbReference type="PRINTS" id="PR00032">
    <property type="entry name" value="HTHARAC"/>
</dbReference>
<dbReference type="InterPro" id="IPR009057">
    <property type="entry name" value="Homeodomain-like_sf"/>
</dbReference>
<dbReference type="EMBL" id="CP061379">
    <property type="protein sequence ID" value="QPF90761.1"/>
    <property type="molecule type" value="Genomic_DNA"/>
</dbReference>
<dbReference type="SMART" id="SM00342">
    <property type="entry name" value="HTH_ARAC"/>
    <property type="match status" value="1"/>
</dbReference>
<keyword evidence="3" id="KW-0804">Transcription</keyword>
<dbReference type="KEGG" id="bcou:IC761_30470"/>
<sequence length="313" mass="34849">MNARVGIPHAMLQDPQGMLPLVAFTSMLETAACEFGNSTLGLELGKECRLSSIGPVSRLMQTARTVGDALEKFTRYFGSIQTDTHSTLSVSDGQARLAYVISDHAVRFRVQDAGFTLALEYSMLANFLGSDWQPSCVEFEHAAGDDLPFYRQQFDCPLRFEKRENALIFPARLLTRPLRDADENLHARLEAELAGTMALRTRQLDFIASIEAWVASSLCRSDVTDIEAVAADFGMSERSFQRKLAACDISYLDIRNRVRSRIARCMLAESSLPVTSVALHLGYSETSAFSRGFKLQTGESPGEFRRRERIAAR</sequence>
<dbReference type="GO" id="GO:0003700">
    <property type="term" value="F:DNA-binding transcription factor activity"/>
    <property type="evidence" value="ECO:0007669"/>
    <property type="project" value="InterPro"/>
</dbReference>
<dbReference type="InterPro" id="IPR020449">
    <property type="entry name" value="Tscrpt_reg_AraC-type_HTH"/>
</dbReference>
<dbReference type="AlphaFoldDB" id="A0A7S9D3Y4"/>
<reference evidence="5 6" key="1">
    <citation type="submission" date="2020-09" db="EMBL/GenBank/DDBJ databases">
        <title>Complete genomes of bradyrhizobia occurring on native shrubby legumes in Australia.</title>
        <authorList>
            <person name="Lafay B."/>
        </authorList>
    </citation>
    <scope>NUCLEOTIDE SEQUENCE [LARGE SCALE GENOMIC DNA]</scope>
    <source>
        <strain evidence="5 6">BDV5040</strain>
    </source>
</reference>
<dbReference type="PANTHER" id="PTHR47894">
    <property type="entry name" value="HTH-TYPE TRANSCRIPTIONAL REGULATOR GADX"/>
    <property type="match status" value="1"/>
</dbReference>
<dbReference type="PROSITE" id="PS01124">
    <property type="entry name" value="HTH_ARAC_FAMILY_2"/>
    <property type="match status" value="1"/>
</dbReference>
<evidence type="ECO:0000313" key="5">
    <source>
        <dbReference type="EMBL" id="QPF90761.1"/>
    </source>
</evidence>
<dbReference type="InterPro" id="IPR032687">
    <property type="entry name" value="AraC-type_N"/>
</dbReference>
<dbReference type="Pfam" id="PF12833">
    <property type="entry name" value="HTH_18"/>
    <property type="match status" value="1"/>
</dbReference>
<accession>A0A7S9D3Y4</accession>
<dbReference type="Pfam" id="PF12625">
    <property type="entry name" value="Arabinose_bd"/>
    <property type="match status" value="1"/>
</dbReference>
<feature type="domain" description="HTH araC/xylS-type" evidence="4">
    <location>
        <begin position="208"/>
        <end position="307"/>
    </location>
</feature>
<keyword evidence="1" id="KW-0805">Transcription regulation</keyword>
<organism evidence="5 6">
    <name type="scientific">Bradyrhizobium commune</name>
    <dbReference type="NCBI Taxonomy" id="83627"/>
    <lineage>
        <taxon>Bacteria</taxon>
        <taxon>Pseudomonadati</taxon>
        <taxon>Pseudomonadota</taxon>
        <taxon>Alphaproteobacteria</taxon>
        <taxon>Hyphomicrobiales</taxon>
        <taxon>Nitrobacteraceae</taxon>
        <taxon>Bradyrhizobium</taxon>
    </lineage>
</organism>
<evidence type="ECO:0000256" key="1">
    <source>
        <dbReference type="ARBA" id="ARBA00023015"/>
    </source>
</evidence>
<dbReference type="Proteomes" id="UP000594621">
    <property type="component" value="Chromosome"/>
</dbReference>
<evidence type="ECO:0000256" key="2">
    <source>
        <dbReference type="ARBA" id="ARBA00023125"/>
    </source>
</evidence>
<dbReference type="InterPro" id="IPR018060">
    <property type="entry name" value="HTH_AraC"/>
</dbReference>
<evidence type="ECO:0000259" key="4">
    <source>
        <dbReference type="PROSITE" id="PS01124"/>
    </source>
</evidence>
<dbReference type="GO" id="GO:0005829">
    <property type="term" value="C:cytosol"/>
    <property type="evidence" value="ECO:0007669"/>
    <property type="project" value="TreeGrafter"/>
</dbReference>
<dbReference type="SUPFAM" id="SSF46689">
    <property type="entry name" value="Homeodomain-like"/>
    <property type="match status" value="1"/>
</dbReference>
<keyword evidence="2" id="KW-0238">DNA-binding</keyword>
<dbReference type="GO" id="GO:0000976">
    <property type="term" value="F:transcription cis-regulatory region binding"/>
    <property type="evidence" value="ECO:0007669"/>
    <property type="project" value="TreeGrafter"/>
</dbReference>